<dbReference type="InterPro" id="IPR009057">
    <property type="entry name" value="Homeodomain-like_sf"/>
</dbReference>
<dbReference type="GeneID" id="60750158"/>
<dbReference type="Proteomes" id="UP000032221">
    <property type="component" value="Unassembled WGS sequence"/>
</dbReference>
<sequence>MAEAGKDAAPRRFTIDTEGVDWRRREPVPLPPTLVAAKRAFYERGFHGTSIRDIASRAGVSLPTLYYHHDNKLGILVELLEAAMTSVLAWVGAAIEAGDTPSEKLSNAIESIVLHMTSDLELASVAHEFRHLAADDPRRENYVAMRTETENMLAEVIEAGRESGEFRFDEDIKDVLRYLFGACQAVTTWYRPSGARTPAEVARSYALISLRVVGAQNVDHLGDTQTTDNDSNDSNRSLKERKQP</sequence>
<dbReference type="SUPFAM" id="SSF48498">
    <property type="entry name" value="Tetracyclin repressor-like, C-terminal domain"/>
    <property type="match status" value="1"/>
</dbReference>
<dbReference type="PATRIC" id="fig|280871.6.peg.5706"/>
<feature type="domain" description="HTH tetR-type" evidence="4">
    <location>
        <begin position="27"/>
        <end position="87"/>
    </location>
</feature>
<comment type="caution">
    <text evidence="5">The sequence shown here is derived from an EMBL/GenBank/DDBJ whole genome shotgun (WGS) entry which is preliminary data.</text>
</comment>
<gene>
    <name evidence="5" type="ORF">TL10_27505</name>
</gene>
<dbReference type="STRING" id="280871.TL10_27505"/>
<dbReference type="Pfam" id="PF17932">
    <property type="entry name" value="TetR_C_24"/>
    <property type="match status" value="1"/>
</dbReference>
<protein>
    <submittedName>
        <fullName evidence="5">TetR family transcriptional regulator</fullName>
    </submittedName>
</protein>
<dbReference type="OrthoDB" id="1669699at2"/>
<dbReference type="PANTHER" id="PTHR30055">
    <property type="entry name" value="HTH-TYPE TRANSCRIPTIONAL REGULATOR RUTR"/>
    <property type="match status" value="1"/>
</dbReference>
<dbReference type="InterPro" id="IPR036271">
    <property type="entry name" value="Tet_transcr_reg_TetR-rel_C_sf"/>
</dbReference>
<dbReference type="InterPro" id="IPR001647">
    <property type="entry name" value="HTH_TetR"/>
</dbReference>
<name>A0A0D1L699_9MYCO</name>
<dbReference type="InterPro" id="IPR041490">
    <property type="entry name" value="KstR2_TetR_C"/>
</dbReference>
<evidence type="ECO:0000256" key="1">
    <source>
        <dbReference type="ARBA" id="ARBA00023125"/>
    </source>
</evidence>
<feature type="DNA-binding region" description="H-T-H motif" evidence="2">
    <location>
        <begin position="50"/>
        <end position="69"/>
    </location>
</feature>
<keyword evidence="1 2" id="KW-0238">DNA-binding</keyword>
<accession>A0A0D1L699</accession>
<dbReference type="InterPro" id="IPR050109">
    <property type="entry name" value="HTH-type_TetR-like_transc_reg"/>
</dbReference>
<evidence type="ECO:0000256" key="2">
    <source>
        <dbReference type="PROSITE-ProRule" id="PRU00335"/>
    </source>
</evidence>
<keyword evidence="6" id="KW-1185">Reference proteome</keyword>
<dbReference type="RefSeq" id="WP_016895397.1">
    <property type="nucleotide sequence ID" value="NZ_JXST01000061.1"/>
</dbReference>
<evidence type="ECO:0000259" key="4">
    <source>
        <dbReference type="PROSITE" id="PS50977"/>
    </source>
</evidence>
<reference evidence="5 6" key="1">
    <citation type="submission" date="2015-01" db="EMBL/GenBank/DDBJ databases">
        <title>Genome sequence of Mycobacterium llatzerense and Mycobacterium immunogenum recovered from brain abscess.</title>
        <authorList>
            <person name="Greninger A.L."/>
            <person name="Langelier C."/>
            <person name="Cunningham G."/>
            <person name="Chiu C.Y."/>
            <person name="Miller S."/>
        </authorList>
    </citation>
    <scope>NUCLEOTIDE SEQUENCE [LARGE SCALE GENOMIC DNA]</scope>
    <source>
        <strain evidence="5 6">CLUC14</strain>
    </source>
</reference>
<dbReference type="SUPFAM" id="SSF46689">
    <property type="entry name" value="Homeodomain-like"/>
    <property type="match status" value="1"/>
</dbReference>
<evidence type="ECO:0000313" key="6">
    <source>
        <dbReference type="Proteomes" id="UP000032221"/>
    </source>
</evidence>
<dbReference type="GO" id="GO:0000976">
    <property type="term" value="F:transcription cis-regulatory region binding"/>
    <property type="evidence" value="ECO:0007669"/>
    <property type="project" value="TreeGrafter"/>
</dbReference>
<dbReference type="AlphaFoldDB" id="A0A0D1L699"/>
<dbReference type="PANTHER" id="PTHR30055:SF237">
    <property type="entry name" value="TRANSCRIPTIONAL REPRESSOR MCE3R"/>
    <property type="match status" value="1"/>
</dbReference>
<evidence type="ECO:0000256" key="3">
    <source>
        <dbReference type="SAM" id="MobiDB-lite"/>
    </source>
</evidence>
<dbReference type="PRINTS" id="PR00455">
    <property type="entry name" value="HTHTETR"/>
</dbReference>
<evidence type="ECO:0000313" key="5">
    <source>
        <dbReference type="EMBL" id="KIU13877.1"/>
    </source>
</evidence>
<dbReference type="EMBL" id="JXST01000061">
    <property type="protein sequence ID" value="KIU13877.1"/>
    <property type="molecule type" value="Genomic_DNA"/>
</dbReference>
<dbReference type="GO" id="GO:0003700">
    <property type="term" value="F:DNA-binding transcription factor activity"/>
    <property type="evidence" value="ECO:0007669"/>
    <property type="project" value="TreeGrafter"/>
</dbReference>
<feature type="compositionally biased region" description="Low complexity" evidence="3">
    <location>
        <begin position="223"/>
        <end position="235"/>
    </location>
</feature>
<dbReference type="PROSITE" id="PS50977">
    <property type="entry name" value="HTH_TETR_2"/>
    <property type="match status" value="1"/>
</dbReference>
<dbReference type="Gene3D" id="1.10.357.10">
    <property type="entry name" value="Tetracycline Repressor, domain 2"/>
    <property type="match status" value="1"/>
</dbReference>
<dbReference type="Pfam" id="PF00440">
    <property type="entry name" value="TetR_N"/>
    <property type="match status" value="1"/>
</dbReference>
<proteinExistence type="predicted"/>
<feature type="region of interest" description="Disordered" evidence="3">
    <location>
        <begin position="219"/>
        <end position="244"/>
    </location>
</feature>
<organism evidence="5 6">
    <name type="scientific">Mycolicibacterium llatzerense</name>
    <dbReference type="NCBI Taxonomy" id="280871"/>
    <lineage>
        <taxon>Bacteria</taxon>
        <taxon>Bacillati</taxon>
        <taxon>Actinomycetota</taxon>
        <taxon>Actinomycetes</taxon>
        <taxon>Mycobacteriales</taxon>
        <taxon>Mycobacteriaceae</taxon>
        <taxon>Mycolicibacterium</taxon>
    </lineage>
</organism>